<gene>
    <name evidence="1" type="ORF">PSTG_09159</name>
</gene>
<evidence type="ECO:0000313" key="1">
    <source>
        <dbReference type="EMBL" id="KNE97610.1"/>
    </source>
</evidence>
<dbReference type="AlphaFoldDB" id="A0A0L0VEA9"/>
<reference evidence="2" key="1">
    <citation type="submission" date="2014-03" db="EMBL/GenBank/DDBJ databases">
        <title>The Genome Sequence of Puccinia striiformis f. sp. tritici PST-78.</title>
        <authorList>
            <consortium name="The Broad Institute Genome Sequencing Platform"/>
            <person name="Cuomo C."/>
            <person name="Hulbert S."/>
            <person name="Chen X."/>
            <person name="Walker B."/>
            <person name="Young S.K."/>
            <person name="Zeng Q."/>
            <person name="Gargeya S."/>
            <person name="Fitzgerald M."/>
            <person name="Haas B."/>
            <person name="Abouelleil A."/>
            <person name="Alvarado L."/>
            <person name="Arachchi H.M."/>
            <person name="Berlin A.M."/>
            <person name="Chapman S.B."/>
            <person name="Goldberg J."/>
            <person name="Griggs A."/>
            <person name="Gujja S."/>
            <person name="Hansen M."/>
            <person name="Howarth C."/>
            <person name="Imamovic A."/>
            <person name="Larimer J."/>
            <person name="McCowan C."/>
            <person name="Montmayeur A."/>
            <person name="Murphy C."/>
            <person name="Neiman D."/>
            <person name="Pearson M."/>
            <person name="Priest M."/>
            <person name="Roberts A."/>
            <person name="Saif S."/>
            <person name="Shea T."/>
            <person name="Sisk P."/>
            <person name="Sykes S."/>
            <person name="Wortman J."/>
            <person name="Nusbaum C."/>
            <person name="Birren B."/>
        </authorList>
    </citation>
    <scope>NUCLEOTIDE SEQUENCE [LARGE SCALE GENOMIC DNA]</scope>
    <source>
        <strain evidence="2">race PST-78</strain>
    </source>
</reference>
<keyword evidence="2" id="KW-1185">Reference proteome</keyword>
<evidence type="ECO:0000313" key="2">
    <source>
        <dbReference type="Proteomes" id="UP000054564"/>
    </source>
</evidence>
<dbReference type="EMBL" id="AJIL01000066">
    <property type="protein sequence ID" value="KNE97610.1"/>
    <property type="molecule type" value="Genomic_DNA"/>
</dbReference>
<sequence>MAMTGVVHPLNTIPNELKDRLFFTKEKAHKVDPRPRLIQRVAYVDQVGVYPSHFFVFMVPESA</sequence>
<proteinExistence type="predicted"/>
<dbReference type="Proteomes" id="UP000054564">
    <property type="component" value="Unassembled WGS sequence"/>
</dbReference>
<protein>
    <submittedName>
        <fullName evidence="1">Uncharacterized protein</fullName>
    </submittedName>
</protein>
<organism evidence="1 2">
    <name type="scientific">Puccinia striiformis f. sp. tritici PST-78</name>
    <dbReference type="NCBI Taxonomy" id="1165861"/>
    <lineage>
        <taxon>Eukaryota</taxon>
        <taxon>Fungi</taxon>
        <taxon>Dikarya</taxon>
        <taxon>Basidiomycota</taxon>
        <taxon>Pucciniomycotina</taxon>
        <taxon>Pucciniomycetes</taxon>
        <taxon>Pucciniales</taxon>
        <taxon>Pucciniaceae</taxon>
        <taxon>Puccinia</taxon>
    </lineage>
</organism>
<accession>A0A0L0VEA9</accession>
<name>A0A0L0VEA9_9BASI</name>
<comment type="caution">
    <text evidence="1">The sequence shown here is derived from an EMBL/GenBank/DDBJ whole genome shotgun (WGS) entry which is preliminary data.</text>
</comment>